<evidence type="ECO:0000313" key="2">
    <source>
        <dbReference type="EMBL" id="QDT65961.1"/>
    </source>
</evidence>
<sequence precursor="true">MNTIRLQTIKAICLSLILLLTGTKTARAESYEREPINYSESMPANDISLLQERINAGELTLAYDDQFGYLKSLLNTLDVPVSSQLLVFTKTSLQRSFISPAHPRAVYFNDDVYLGYCQNGEVMEVSVADPALGTVFYTLDQTEVERPQFRRRTHECLSCHANPRTELVPGHVVRSLYSDTRGYPILSGGGRGVNHSTAFEDRWGGWYVSGKHGSEHLGNFTIEGRDVPHPLESAAAQNVTDLSTLFDTTPYLSPHSDLVALMVHEHQTTGHNLITKLNFATRQAHYYEESLNKQLGEEPGHRWESAVSRINNAVNDLVEYLLFCDEASLPGPVVGTSEFAKEFAARGPFDKQGRSLREFDLETRLFKYPCSFLVYSRSIAALPDEARELLWQRMREVLSGENDSETFAHLDAETRLAINEILTETLPGFAAKPV</sequence>
<dbReference type="RefSeq" id="WP_197439661.1">
    <property type="nucleotide sequence ID" value="NZ_CP036316.1"/>
</dbReference>
<proteinExistence type="predicted"/>
<keyword evidence="3" id="KW-1185">Reference proteome</keyword>
<dbReference type="KEGG" id="chya:V22_32250"/>
<feature type="chain" id="PRO_5021874910" description="Cytochrome c domain-containing protein" evidence="1">
    <location>
        <begin position="29"/>
        <end position="434"/>
    </location>
</feature>
<evidence type="ECO:0000256" key="1">
    <source>
        <dbReference type="SAM" id="SignalP"/>
    </source>
</evidence>
<reference evidence="2 3" key="1">
    <citation type="submission" date="2019-02" db="EMBL/GenBank/DDBJ databases">
        <title>Deep-cultivation of Planctomycetes and their phenomic and genomic characterization uncovers novel biology.</title>
        <authorList>
            <person name="Wiegand S."/>
            <person name="Jogler M."/>
            <person name="Boedeker C."/>
            <person name="Pinto D."/>
            <person name="Vollmers J."/>
            <person name="Rivas-Marin E."/>
            <person name="Kohn T."/>
            <person name="Peeters S.H."/>
            <person name="Heuer A."/>
            <person name="Rast P."/>
            <person name="Oberbeckmann S."/>
            <person name="Bunk B."/>
            <person name="Jeske O."/>
            <person name="Meyerdierks A."/>
            <person name="Storesund J.E."/>
            <person name="Kallscheuer N."/>
            <person name="Luecker S."/>
            <person name="Lage O.M."/>
            <person name="Pohl T."/>
            <person name="Merkel B.J."/>
            <person name="Hornburger P."/>
            <person name="Mueller R.-W."/>
            <person name="Bruemmer F."/>
            <person name="Labrenz M."/>
            <person name="Spormann A.M."/>
            <person name="Op den Camp H."/>
            <person name="Overmann J."/>
            <person name="Amann R."/>
            <person name="Jetten M.S.M."/>
            <person name="Mascher T."/>
            <person name="Medema M.H."/>
            <person name="Devos D.P."/>
            <person name="Kaster A.-K."/>
            <person name="Ovreas L."/>
            <person name="Rohde M."/>
            <person name="Galperin M.Y."/>
            <person name="Jogler C."/>
        </authorList>
    </citation>
    <scope>NUCLEOTIDE SEQUENCE [LARGE SCALE GENOMIC DNA]</scope>
    <source>
        <strain evidence="2 3">V22</strain>
    </source>
</reference>
<accession>A0A517TC60</accession>
<dbReference type="AlphaFoldDB" id="A0A517TC60"/>
<feature type="signal peptide" evidence="1">
    <location>
        <begin position="1"/>
        <end position="28"/>
    </location>
</feature>
<evidence type="ECO:0000313" key="3">
    <source>
        <dbReference type="Proteomes" id="UP000319976"/>
    </source>
</evidence>
<name>A0A517TC60_9PLAN</name>
<keyword evidence="1" id="KW-0732">Signal</keyword>
<gene>
    <name evidence="2" type="ORF">V22_32250</name>
</gene>
<protein>
    <recommendedName>
        <fullName evidence="4">Cytochrome c domain-containing protein</fullName>
    </recommendedName>
</protein>
<organism evidence="2 3">
    <name type="scientific">Calycomorphotria hydatis</name>
    <dbReference type="NCBI Taxonomy" id="2528027"/>
    <lineage>
        <taxon>Bacteria</taxon>
        <taxon>Pseudomonadati</taxon>
        <taxon>Planctomycetota</taxon>
        <taxon>Planctomycetia</taxon>
        <taxon>Planctomycetales</taxon>
        <taxon>Planctomycetaceae</taxon>
        <taxon>Calycomorphotria</taxon>
    </lineage>
</organism>
<dbReference type="Proteomes" id="UP000319976">
    <property type="component" value="Chromosome"/>
</dbReference>
<dbReference type="EMBL" id="CP036316">
    <property type="protein sequence ID" value="QDT65961.1"/>
    <property type="molecule type" value="Genomic_DNA"/>
</dbReference>
<evidence type="ECO:0008006" key="4">
    <source>
        <dbReference type="Google" id="ProtNLM"/>
    </source>
</evidence>